<dbReference type="InterPro" id="IPR007197">
    <property type="entry name" value="rSAM"/>
</dbReference>
<dbReference type="Gene3D" id="3.20.20.70">
    <property type="entry name" value="Aldolase class I"/>
    <property type="match status" value="1"/>
</dbReference>
<dbReference type="InterPro" id="IPR004559">
    <property type="entry name" value="HemW-like"/>
</dbReference>
<dbReference type="STRING" id="84035.SAMN05660742_12326"/>
<dbReference type="GO" id="GO:0046872">
    <property type="term" value="F:metal ion binding"/>
    <property type="evidence" value="ECO:0007669"/>
    <property type="project" value="UniProtKB-UniRule"/>
</dbReference>
<evidence type="ECO:0000313" key="12">
    <source>
        <dbReference type="Proteomes" id="UP000199662"/>
    </source>
</evidence>
<comment type="similarity">
    <text evidence="1">Belongs to the anaerobic coproporphyrinogen-III oxidase family. HemW subfamily.</text>
</comment>
<dbReference type="PROSITE" id="PS51918">
    <property type="entry name" value="RADICAL_SAM"/>
    <property type="match status" value="1"/>
</dbReference>
<dbReference type="InterPro" id="IPR034505">
    <property type="entry name" value="Coproporphyrinogen-III_oxidase"/>
</dbReference>
<comment type="function">
    <text evidence="9">Probably acts as a heme chaperone, transferring heme to an unknown acceptor. Binds one molecule of heme per monomer, possibly covalently. Binds 1 [4Fe-4S] cluster. The cluster is coordinated with 3 cysteines and an exchangeable S-adenosyl-L-methionine.</text>
</comment>
<evidence type="ECO:0000256" key="7">
    <source>
        <dbReference type="ARBA" id="ARBA00023014"/>
    </source>
</evidence>
<evidence type="ECO:0000256" key="1">
    <source>
        <dbReference type="ARBA" id="ARBA00006100"/>
    </source>
</evidence>
<dbReference type="InterPro" id="IPR006638">
    <property type="entry name" value="Elp3/MiaA/NifB-like_rSAM"/>
</dbReference>
<dbReference type="PANTHER" id="PTHR13932">
    <property type="entry name" value="COPROPORPHYRINIGEN III OXIDASE"/>
    <property type="match status" value="1"/>
</dbReference>
<dbReference type="GO" id="GO:0004109">
    <property type="term" value="F:coproporphyrinogen oxidase activity"/>
    <property type="evidence" value="ECO:0007669"/>
    <property type="project" value="InterPro"/>
</dbReference>
<dbReference type="Pfam" id="PF04055">
    <property type="entry name" value="Radical_SAM"/>
    <property type="match status" value="1"/>
</dbReference>
<evidence type="ECO:0000256" key="5">
    <source>
        <dbReference type="ARBA" id="ARBA00022723"/>
    </source>
</evidence>
<protein>
    <recommendedName>
        <fullName evidence="2 9">Heme chaperone HemW</fullName>
    </recommendedName>
</protein>
<accession>A0A1H7CY65</accession>
<feature type="domain" description="Radical SAM core" evidence="10">
    <location>
        <begin position="1"/>
        <end position="235"/>
    </location>
</feature>
<evidence type="ECO:0000259" key="10">
    <source>
        <dbReference type="PROSITE" id="PS51918"/>
    </source>
</evidence>
<sequence>MTMKLGLYVHIPFCLQKCFYCDFPSFANIADLKEAYTDALCKEILMQGALLPCAVVDTIYIGGGTPTTLSDGLLRKILASLKQAFHFNETMECSIEANPGTVNPQQLESLRAAGVNRISFGVQTFEDNLLVKIGRIHTAQAASQSVLLAQAAGFTNINLDLMYGLPGQTLAMLEKSMQIAMDLGVDHISIYGLIVEEGTVFAAKEKQGQLELPSEELVEQMYDRIMSALPNAGYERYEISNFAKAKCYSRHNLKYWQDQPYLGLGAAAHSYINDRRYANTHDVKAYIAAVNSGKVAAEVEEEMTSTVLMEEFCFLALRTKWGIDCGKFAEKFGRSIFAVYGNVIKNLQEKKLLTVDARSVYLTALGMKYGNQVFAEFLLDT</sequence>
<keyword evidence="6 9" id="KW-0408">Iron</keyword>
<gene>
    <name evidence="11" type="ORF">SAMN05660742_12326</name>
</gene>
<dbReference type="SFLD" id="SFLDS00029">
    <property type="entry name" value="Radical_SAM"/>
    <property type="match status" value="1"/>
</dbReference>
<dbReference type="Proteomes" id="UP000199662">
    <property type="component" value="Unassembled WGS sequence"/>
</dbReference>
<keyword evidence="7 9" id="KW-0411">Iron-sulfur</keyword>
<keyword evidence="12" id="KW-1185">Reference proteome</keyword>
<dbReference type="GO" id="GO:0005737">
    <property type="term" value="C:cytoplasm"/>
    <property type="evidence" value="ECO:0007669"/>
    <property type="project" value="UniProtKB-SubCell"/>
</dbReference>
<keyword evidence="3 9" id="KW-0349">Heme</keyword>
<dbReference type="InterPro" id="IPR010723">
    <property type="entry name" value="HemN_C"/>
</dbReference>
<evidence type="ECO:0000256" key="6">
    <source>
        <dbReference type="ARBA" id="ARBA00023004"/>
    </source>
</evidence>
<dbReference type="GO" id="GO:0051539">
    <property type="term" value="F:4 iron, 4 sulfur cluster binding"/>
    <property type="evidence" value="ECO:0007669"/>
    <property type="project" value="UniProtKB-UniRule"/>
</dbReference>
<name>A0A1H7CY65_9FIRM</name>
<comment type="subcellular location">
    <subcellularLocation>
        <location evidence="9">Cytoplasm</location>
    </subcellularLocation>
</comment>
<keyword evidence="4 9" id="KW-0949">S-adenosyl-L-methionine</keyword>
<dbReference type="SFLD" id="SFLDF00288">
    <property type="entry name" value="HemN-like__clustered_with_nucl"/>
    <property type="match status" value="1"/>
</dbReference>
<dbReference type="PANTHER" id="PTHR13932:SF5">
    <property type="entry name" value="RADICAL S-ADENOSYL METHIONINE DOMAIN-CONTAINING PROTEIN 1, MITOCHONDRIAL"/>
    <property type="match status" value="1"/>
</dbReference>
<dbReference type="AlphaFoldDB" id="A0A1H7CY65"/>
<dbReference type="SUPFAM" id="SSF102114">
    <property type="entry name" value="Radical SAM enzymes"/>
    <property type="match status" value="1"/>
</dbReference>
<evidence type="ECO:0000256" key="9">
    <source>
        <dbReference type="RuleBase" id="RU364116"/>
    </source>
</evidence>
<keyword evidence="8 9" id="KW-0143">Chaperone</keyword>
<organism evidence="11 12">
    <name type="scientific">Propionispira arboris</name>
    <dbReference type="NCBI Taxonomy" id="84035"/>
    <lineage>
        <taxon>Bacteria</taxon>
        <taxon>Bacillati</taxon>
        <taxon>Bacillota</taxon>
        <taxon>Negativicutes</taxon>
        <taxon>Selenomonadales</taxon>
        <taxon>Selenomonadaceae</taxon>
        <taxon>Propionispira</taxon>
    </lineage>
</organism>
<dbReference type="SMART" id="SM00729">
    <property type="entry name" value="Elp3"/>
    <property type="match status" value="1"/>
</dbReference>
<keyword evidence="5 9" id="KW-0479">Metal-binding</keyword>
<evidence type="ECO:0000256" key="8">
    <source>
        <dbReference type="ARBA" id="ARBA00023186"/>
    </source>
</evidence>
<keyword evidence="9" id="KW-0004">4Fe-4S</keyword>
<evidence type="ECO:0000256" key="4">
    <source>
        <dbReference type="ARBA" id="ARBA00022691"/>
    </source>
</evidence>
<evidence type="ECO:0000256" key="2">
    <source>
        <dbReference type="ARBA" id="ARBA00017228"/>
    </source>
</evidence>
<proteinExistence type="inferred from homology"/>
<dbReference type="InterPro" id="IPR013785">
    <property type="entry name" value="Aldolase_TIM"/>
</dbReference>
<dbReference type="EMBL" id="FNZK01000023">
    <property type="protein sequence ID" value="SEJ90775.1"/>
    <property type="molecule type" value="Genomic_DNA"/>
</dbReference>
<dbReference type="SFLD" id="SFLDF00562">
    <property type="entry name" value="HemN-like__clustered_with_heat"/>
    <property type="match status" value="1"/>
</dbReference>
<dbReference type="InterPro" id="IPR058240">
    <property type="entry name" value="rSAM_sf"/>
</dbReference>
<reference evidence="11 12" key="1">
    <citation type="submission" date="2016-10" db="EMBL/GenBank/DDBJ databases">
        <authorList>
            <person name="de Groot N.N."/>
        </authorList>
    </citation>
    <scope>NUCLEOTIDE SEQUENCE [LARGE SCALE GENOMIC DNA]</scope>
    <source>
        <strain evidence="11 12">DSM 2179</strain>
    </source>
</reference>
<dbReference type="CDD" id="cd01335">
    <property type="entry name" value="Radical_SAM"/>
    <property type="match status" value="1"/>
</dbReference>
<evidence type="ECO:0000313" key="11">
    <source>
        <dbReference type="EMBL" id="SEJ90775.1"/>
    </source>
</evidence>
<dbReference type="Pfam" id="PF06969">
    <property type="entry name" value="HemN_C"/>
    <property type="match status" value="1"/>
</dbReference>
<dbReference type="SFLD" id="SFLDG01065">
    <property type="entry name" value="anaerobic_coproporphyrinogen-I"/>
    <property type="match status" value="1"/>
</dbReference>
<evidence type="ECO:0000256" key="3">
    <source>
        <dbReference type="ARBA" id="ARBA00022617"/>
    </source>
</evidence>
<dbReference type="GO" id="GO:0006779">
    <property type="term" value="P:porphyrin-containing compound biosynthetic process"/>
    <property type="evidence" value="ECO:0007669"/>
    <property type="project" value="InterPro"/>
</dbReference>
<keyword evidence="9" id="KW-0963">Cytoplasm</keyword>
<dbReference type="NCBIfam" id="TIGR00539">
    <property type="entry name" value="hemN_rel"/>
    <property type="match status" value="1"/>
</dbReference>